<feature type="domain" description="AprE-like beta-barrel" evidence="2">
    <location>
        <begin position="388"/>
        <end position="476"/>
    </location>
</feature>
<evidence type="ECO:0000256" key="1">
    <source>
        <dbReference type="SAM" id="Coils"/>
    </source>
</evidence>
<sequence length="499" mass="55068">MKSPLAANAAQARQTKQRFANFAEEQLSYELGKAVQELPPLYTRLLAGTISLIVFGTIAWANYSQIDEVATAPGELIASTQVRPVTALGGGSILAVNVKEGDRVAKDQVLLQRDPDVQQADVARLAKSVRLIQEDIRRLDAERAGSTTAGTQLQDELLTSRLRDFAGRQGAAKAETNRQLAQINQAKVRLSRLQENLNNAKTSRDSVRSNLDSAKKVRDEIKPNLDIAKEREQRLNSLLASGAVPKLQYLQAQEAVNSAKINITKAIDEVTNAENKLTEAQDKVESLQKDIAAQEQEISQTQAAFQGATNQSERLGSERQAEILTQLNKRKEELTTIQGQLEQARKQQNMETIKSPFAGTIYRIKATKGPVQAGEELLSILPEGEELQLEVKVFNRDIGFIREGMRAKVKMATFPFQEFGTIEGQVVQISPNAIVDKDLGLVFPTRIKLNKHTVQVRGANVAFTPGMSANGEIVTRKKSILTFITEPVTRRFSEAFSVR</sequence>
<dbReference type="Gene3D" id="2.40.30.170">
    <property type="match status" value="1"/>
</dbReference>
<evidence type="ECO:0000259" key="2">
    <source>
        <dbReference type="Pfam" id="PF26002"/>
    </source>
</evidence>
<dbReference type="PRINTS" id="PR01490">
    <property type="entry name" value="RTXTOXIND"/>
</dbReference>
<reference evidence="3" key="1">
    <citation type="submission" date="2021-05" db="EMBL/GenBank/DDBJ databases">
        <authorList>
            <person name="Pietrasiak N."/>
            <person name="Ward R."/>
            <person name="Stajich J.E."/>
            <person name="Kurbessoian T."/>
        </authorList>
    </citation>
    <scope>NUCLEOTIDE SEQUENCE</scope>
    <source>
        <strain evidence="3">GSE-NOS-MK-12-04C</strain>
    </source>
</reference>
<dbReference type="AlphaFoldDB" id="A0A951UW06"/>
<feature type="coiled-coil region" evidence="1">
    <location>
        <begin position="173"/>
        <end position="210"/>
    </location>
</feature>
<gene>
    <name evidence="3" type="ORF">KME60_31055</name>
</gene>
<dbReference type="Gene3D" id="2.40.50.100">
    <property type="match status" value="1"/>
</dbReference>
<dbReference type="Pfam" id="PF26002">
    <property type="entry name" value="Beta-barrel_AprE"/>
    <property type="match status" value="1"/>
</dbReference>
<name>A0A951UW06_9CYAN</name>
<dbReference type="PANTHER" id="PTHR30386:SF27">
    <property type="entry name" value="MEMBRANE FUSION PROTEIN (MFP) FAMILY PROTEIN"/>
    <property type="match status" value="1"/>
</dbReference>
<comment type="caution">
    <text evidence="3">The sequence shown here is derived from an EMBL/GenBank/DDBJ whole genome shotgun (WGS) entry which is preliminary data.</text>
</comment>
<keyword evidence="1" id="KW-0175">Coiled coil</keyword>
<dbReference type="InterPro" id="IPR058982">
    <property type="entry name" value="Beta-barrel_AprE"/>
</dbReference>
<dbReference type="Proteomes" id="UP000729701">
    <property type="component" value="Unassembled WGS sequence"/>
</dbReference>
<evidence type="ECO:0000313" key="3">
    <source>
        <dbReference type="EMBL" id="MBW4671744.1"/>
    </source>
</evidence>
<organism evidence="3 4">
    <name type="scientific">Cyanomargarita calcarea GSE-NOS-MK-12-04C</name>
    <dbReference type="NCBI Taxonomy" id="2839659"/>
    <lineage>
        <taxon>Bacteria</taxon>
        <taxon>Bacillati</taxon>
        <taxon>Cyanobacteriota</taxon>
        <taxon>Cyanophyceae</taxon>
        <taxon>Nostocales</taxon>
        <taxon>Cyanomargaritaceae</taxon>
        <taxon>Cyanomargarita</taxon>
    </lineage>
</organism>
<feature type="coiled-coil region" evidence="1">
    <location>
        <begin position="256"/>
        <end position="347"/>
    </location>
</feature>
<dbReference type="PANTHER" id="PTHR30386">
    <property type="entry name" value="MEMBRANE FUSION SUBUNIT OF EMRAB-TOLC MULTIDRUG EFFLUX PUMP"/>
    <property type="match status" value="1"/>
</dbReference>
<proteinExistence type="predicted"/>
<dbReference type="InterPro" id="IPR050739">
    <property type="entry name" value="MFP"/>
</dbReference>
<evidence type="ECO:0000313" key="4">
    <source>
        <dbReference type="Proteomes" id="UP000729701"/>
    </source>
</evidence>
<dbReference type="EMBL" id="JAHHGZ010000053">
    <property type="protein sequence ID" value="MBW4671744.1"/>
    <property type="molecule type" value="Genomic_DNA"/>
</dbReference>
<reference evidence="3" key="2">
    <citation type="journal article" date="2022" name="Microbiol. Resour. Announc.">
        <title>Metagenome Sequencing to Explore Phylogenomics of Terrestrial Cyanobacteria.</title>
        <authorList>
            <person name="Ward R.D."/>
            <person name="Stajich J.E."/>
            <person name="Johansen J.R."/>
            <person name="Huntemann M."/>
            <person name="Clum A."/>
            <person name="Foster B."/>
            <person name="Foster B."/>
            <person name="Roux S."/>
            <person name="Palaniappan K."/>
            <person name="Varghese N."/>
            <person name="Mukherjee S."/>
            <person name="Reddy T.B.K."/>
            <person name="Daum C."/>
            <person name="Copeland A."/>
            <person name="Chen I.A."/>
            <person name="Ivanova N.N."/>
            <person name="Kyrpides N.C."/>
            <person name="Shapiro N."/>
            <person name="Eloe-Fadrosh E.A."/>
            <person name="Pietrasiak N."/>
        </authorList>
    </citation>
    <scope>NUCLEOTIDE SEQUENCE</scope>
    <source>
        <strain evidence="3">GSE-NOS-MK-12-04C</strain>
    </source>
</reference>
<protein>
    <submittedName>
        <fullName evidence="3">HlyD family secretion protein</fullName>
    </submittedName>
</protein>
<accession>A0A951UW06</accession>